<gene>
    <name evidence="3" type="ORF">DM01DRAFT_1013497</name>
</gene>
<dbReference type="OrthoDB" id="10569862at2759"/>
<feature type="coiled-coil region" evidence="1">
    <location>
        <begin position="96"/>
        <end position="130"/>
    </location>
</feature>
<comment type="caution">
    <text evidence="3">The sequence shown here is derived from an EMBL/GenBank/DDBJ whole genome shotgun (WGS) entry which is preliminary data.</text>
</comment>
<feature type="compositionally biased region" description="Acidic residues" evidence="2">
    <location>
        <begin position="27"/>
        <end position="36"/>
    </location>
</feature>
<evidence type="ECO:0000313" key="4">
    <source>
        <dbReference type="Proteomes" id="UP000242146"/>
    </source>
</evidence>
<organism evidence="3 4">
    <name type="scientific">Hesseltinella vesiculosa</name>
    <dbReference type="NCBI Taxonomy" id="101127"/>
    <lineage>
        <taxon>Eukaryota</taxon>
        <taxon>Fungi</taxon>
        <taxon>Fungi incertae sedis</taxon>
        <taxon>Mucoromycota</taxon>
        <taxon>Mucoromycotina</taxon>
        <taxon>Mucoromycetes</taxon>
        <taxon>Mucorales</taxon>
        <taxon>Cunninghamellaceae</taxon>
        <taxon>Hesseltinella</taxon>
    </lineage>
</organism>
<keyword evidence="1" id="KW-0175">Coiled coil</keyword>
<evidence type="ECO:0000313" key="3">
    <source>
        <dbReference type="EMBL" id="ORX63163.1"/>
    </source>
</evidence>
<dbReference type="AlphaFoldDB" id="A0A1X2GYJ5"/>
<feature type="region of interest" description="Disordered" evidence="2">
    <location>
        <begin position="1"/>
        <end position="63"/>
    </location>
</feature>
<sequence>MPHGPPSPAPSSVVSHMDDDQYRYDELEQELLDEGSDASHHPRTASAMDPDNDPLFDDYPSSTRGRIDRSIMDEFIPNAWREDFLDHVDHQCQQLQDVMDERFSALEEKLEQTEAALDESKRAYDQVLVQQKDEQDRLLERLDDLVQWQGQNGKVCARHQALLKKMDPKDQRLARILAQWITKPE</sequence>
<accession>A0A1X2GYJ5</accession>
<feature type="compositionally biased region" description="Basic and acidic residues" evidence="2">
    <location>
        <begin position="16"/>
        <end position="26"/>
    </location>
</feature>
<evidence type="ECO:0000256" key="2">
    <source>
        <dbReference type="SAM" id="MobiDB-lite"/>
    </source>
</evidence>
<keyword evidence="4" id="KW-1185">Reference proteome</keyword>
<dbReference type="EMBL" id="MCGT01000001">
    <property type="protein sequence ID" value="ORX63163.1"/>
    <property type="molecule type" value="Genomic_DNA"/>
</dbReference>
<dbReference type="Proteomes" id="UP000242146">
    <property type="component" value="Unassembled WGS sequence"/>
</dbReference>
<name>A0A1X2GYJ5_9FUNG</name>
<proteinExistence type="predicted"/>
<reference evidence="3 4" key="1">
    <citation type="submission" date="2016-07" db="EMBL/GenBank/DDBJ databases">
        <title>Pervasive Adenine N6-methylation of Active Genes in Fungi.</title>
        <authorList>
            <consortium name="DOE Joint Genome Institute"/>
            <person name="Mondo S.J."/>
            <person name="Dannebaum R.O."/>
            <person name="Kuo R.C."/>
            <person name="Labutti K."/>
            <person name="Haridas S."/>
            <person name="Kuo A."/>
            <person name="Salamov A."/>
            <person name="Ahrendt S.R."/>
            <person name="Lipzen A."/>
            <person name="Sullivan W."/>
            <person name="Andreopoulos W.B."/>
            <person name="Clum A."/>
            <person name="Lindquist E."/>
            <person name="Daum C."/>
            <person name="Ramamoorthy G.K."/>
            <person name="Gryganskyi A."/>
            <person name="Culley D."/>
            <person name="Magnuson J.K."/>
            <person name="James T.Y."/>
            <person name="O'Malley M.A."/>
            <person name="Stajich J.E."/>
            <person name="Spatafora J.W."/>
            <person name="Visel A."/>
            <person name="Grigoriev I.V."/>
        </authorList>
    </citation>
    <scope>NUCLEOTIDE SEQUENCE [LARGE SCALE GENOMIC DNA]</scope>
    <source>
        <strain evidence="3 4">NRRL 3301</strain>
    </source>
</reference>
<evidence type="ECO:0000256" key="1">
    <source>
        <dbReference type="SAM" id="Coils"/>
    </source>
</evidence>
<protein>
    <submittedName>
        <fullName evidence="3">Uncharacterized protein</fullName>
    </submittedName>
</protein>